<feature type="transmembrane region" description="Helical" evidence="7">
    <location>
        <begin position="115"/>
        <end position="136"/>
    </location>
</feature>
<keyword evidence="6 7" id="KW-0472">Membrane</keyword>
<keyword evidence="10" id="KW-1185">Reference proteome</keyword>
<dbReference type="EMBL" id="CYSA01000026">
    <property type="protein sequence ID" value="CUH67346.1"/>
    <property type="molecule type" value="Genomic_DNA"/>
</dbReference>
<dbReference type="InterPro" id="IPR004681">
    <property type="entry name" value="TRAP_DctM"/>
</dbReference>
<accession>A0A0N7LVV4</accession>
<comment type="function">
    <text evidence="7">Part of the tripartite ATP-independent periplasmic (TRAP) transport system.</text>
</comment>
<feature type="transmembrane region" description="Helical" evidence="7">
    <location>
        <begin position="12"/>
        <end position="44"/>
    </location>
</feature>
<dbReference type="STRING" id="53501.SAMN04488043_101305"/>
<feature type="transmembrane region" description="Helical" evidence="7">
    <location>
        <begin position="424"/>
        <end position="445"/>
    </location>
</feature>
<keyword evidence="7" id="KW-0813">Transport</keyword>
<evidence type="ECO:0000256" key="1">
    <source>
        <dbReference type="ARBA" id="ARBA00004429"/>
    </source>
</evidence>
<dbReference type="GO" id="GO:0022857">
    <property type="term" value="F:transmembrane transporter activity"/>
    <property type="evidence" value="ECO:0007669"/>
    <property type="project" value="UniProtKB-UniRule"/>
</dbReference>
<evidence type="ECO:0000256" key="7">
    <source>
        <dbReference type="RuleBase" id="RU369079"/>
    </source>
</evidence>
<evidence type="ECO:0000256" key="2">
    <source>
        <dbReference type="ARBA" id="ARBA00022475"/>
    </source>
</evidence>
<dbReference type="Proteomes" id="UP000051587">
    <property type="component" value="Unassembled WGS sequence"/>
</dbReference>
<evidence type="ECO:0000313" key="9">
    <source>
        <dbReference type="EMBL" id="CUH67346.1"/>
    </source>
</evidence>
<feature type="transmembrane region" description="Helical" evidence="7">
    <location>
        <begin position="226"/>
        <end position="248"/>
    </location>
</feature>
<evidence type="ECO:0000256" key="3">
    <source>
        <dbReference type="ARBA" id="ARBA00022519"/>
    </source>
</evidence>
<comment type="subcellular location">
    <subcellularLocation>
        <location evidence="1 7">Cell inner membrane</location>
        <topology evidence="1 7">Multi-pass membrane protein</topology>
    </subcellularLocation>
</comment>
<dbReference type="PANTHER" id="PTHR33362:SF7">
    <property type="entry name" value="SLL1103 PROTEIN"/>
    <property type="match status" value="1"/>
</dbReference>
<dbReference type="PIRSF" id="PIRSF006066">
    <property type="entry name" value="HI0050"/>
    <property type="match status" value="1"/>
</dbReference>
<comment type="subunit">
    <text evidence="7">The complex comprises the extracytoplasmic solute receptor protein and the two transmembrane proteins.</text>
</comment>
<gene>
    <name evidence="9" type="primary">siaT_16</name>
    <name evidence="9" type="ORF">TG4357_02954</name>
</gene>
<dbReference type="AlphaFoldDB" id="A0A0N7LVV4"/>
<protein>
    <recommendedName>
        <fullName evidence="7">TRAP transporter large permease protein</fullName>
    </recommendedName>
</protein>
<feature type="transmembrane region" description="Helical" evidence="7">
    <location>
        <begin position="284"/>
        <end position="306"/>
    </location>
</feature>
<name>A0A0N7LVV4_THAGE</name>
<keyword evidence="3 7" id="KW-0997">Cell inner membrane</keyword>
<feature type="transmembrane region" description="Helical" evidence="7">
    <location>
        <begin position="148"/>
        <end position="171"/>
    </location>
</feature>
<keyword evidence="5 7" id="KW-1133">Transmembrane helix</keyword>
<evidence type="ECO:0000259" key="8">
    <source>
        <dbReference type="Pfam" id="PF06808"/>
    </source>
</evidence>
<keyword evidence="2" id="KW-1003">Cell membrane</keyword>
<dbReference type="Pfam" id="PF06808">
    <property type="entry name" value="DctM"/>
    <property type="match status" value="1"/>
</dbReference>
<evidence type="ECO:0000256" key="5">
    <source>
        <dbReference type="ARBA" id="ARBA00022989"/>
    </source>
</evidence>
<feature type="transmembrane region" description="Helical" evidence="7">
    <location>
        <begin position="254"/>
        <end position="272"/>
    </location>
</feature>
<sequence>MGIEMEIGWLTALMFGSLMALLMAGLPLAFVTGGLACVFLFILGDAQTLNIVPSRIFPLMTNYQLSAIPLFIFLAAMLERAGIINEMFDVIYKLMGGVKGGLAAATIIASTILAAMVGVIGAAVVTMGIIALPAMLQRNYDPKIAMGSIMAGGTLGILIPPSILAIIYAVVAEQSVGELFIGAVLPGLMLSGMYILYVILMCYVDPKKGPPIPVEERIDTAEKLRLLGNMAAPITLIVVVLGVIFTGVATPVEAAGIGTFGAFIVAAIHRKLSWQTIREACMTTLKASAMVIWIMFGATIFVGLYVLEGGQEFVEQTMTGLGLGPWGILILMQIVLIILGMFLDWVGILLLAVPIFVPIIRALGPAAFGLGSEGDLVLWFGVLYLVNMQMSFLSPPFGYALFYLRGVAPAEIPMSDIFKSALPFLALQIVGLVLCMVFPQIITWLPQLVYGG</sequence>
<feature type="transmembrane region" description="Helical" evidence="7">
    <location>
        <begin position="376"/>
        <end position="404"/>
    </location>
</feature>
<evidence type="ECO:0000256" key="4">
    <source>
        <dbReference type="ARBA" id="ARBA00022692"/>
    </source>
</evidence>
<feature type="transmembrane region" description="Helical" evidence="7">
    <location>
        <begin position="56"/>
        <end position="78"/>
    </location>
</feature>
<feature type="transmembrane region" description="Helical" evidence="7">
    <location>
        <begin position="183"/>
        <end position="205"/>
    </location>
</feature>
<feature type="domain" description="TRAP C4-dicarboxylate transport system permease DctM subunit" evidence="8">
    <location>
        <begin position="15"/>
        <end position="441"/>
    </location>
</feature>
<dbReference type="NCBIfam" id="TIGR00786">
    <property type="entry name" value="dctM"/>
    <property type="match status" value="1"/>
</dbReference>
<organism evidence="9 10">
    <name type="scientific">Thalassovita gelatinovora</name>
    <name type="common">Thalassobius gelatinovorus</name>
    <dbReference type="NCBI Taxonomy" id="53501"/>
    <lineage>
        <taxon>Bacteria</taxon>
        <taxon>Pseudomonadati</taxon>
        <taxon>Pseudomonadota</taxon>
        <taxon>Alphaproteobacteria</taxon>
        <taxon>Rhodobacterales</taxon>
        <taxon>Roseobacteraceae</taxon>
        <taxon>Thalassovita</taxon>
    </lineage>
</organism>
<dbReference type="GO" id="GO:0005886">
    <property type="term" value="C:plasma membrane"/>
    <property type="evidence" value="ECO:0007669"/>
    <property type="project" value="UniProtKB-SubCell"/>
</dbReference>
<dbReference type="InterPro" id="IPR010656">
    <property type="entry name" value="DctM"/>
</dbReference>
<comment type="similarity">
    <text evidence="7">Belongs to the TRAP transporter large permease family.</text>
</comment>
<proteinExistence type="inferred from homology"/>
<reference evidence="9 10" key="1">
    <citation type="submission" date="2015-09" db="EMBL/GenBank/DDBJ databases">
        <authorList>
            <consortium name="Swine Surveillance"/>
        </authorList>
    </citation>
    <scope>NUCLEOTIDE SEQUENCE [LARGE SCALE GENOMIC DNA]</scope>
    <source>
        <strain evidence="9 10">CECT 4357</strain>
    </source>
</reference>
<dbReference type="PANTHER" id="PTHR33362">
    <property type="entry name" value="SIALIC ACID TRAP TRANSPORTER PERMEASE PROTEIN SIAT-RELATED"/>
    <property type="match status" value="1"/>
</dbReference>
<feature type="transmembrane region" description="Helical" evidence="7">
    <location>
        <begin position="326"/>
        <end position="343"/>
    </location>
</feature>
<evidence type="ECO:0000256" key="6">
    <source>
        <dbReference type="ARBA" id="ARBA00023136"/>
    </source>
</evidence>
<evidence type="ECO:0000313" key="10">
    <source>
        <dbReference type="Proteomes" id="UP000051587"/>
    </source>
</evidence>
<dbReference type="OrthoDB" id="7339120at2"/>
<feature type="transmembrane region" description="Helical" evidence="7">
    <location>
        <begin position="348"/>
        <end position="370"/>
    </location>
</feature>
<dbReference type="RefSeq" id="WP_058263657.1">
    <property type="nucleotide sequence ID" value="NZ_CP051181.1"/>
</dbReference>
<keyword evidence="4 7" id="KW-0812">Transmembrane</keyword>